<dbReference type="PANTHER" id="PTHR43788">
    <property type="entry name" value="DNA2/NAM7 HELICASE FAMILY MEMBER"/>
    <property type="match status" value="1"/>
</dbReference>
<dbReference type="InterPro" id="IPR041679">
    <property type="entry name" value="DNA2/NAM7-like_C"/>
</dbReference>
<gene>
    <name evidence="6" type="ORF">T069G_05625</name>
</gene>
<proteinExistence type="predicted"/>
<name>A0A9W9BCC2_9HYPO</name>
<dbReference type="GO" id="GO:0005524">
    <property type="term" value="F:ATP binding"/>
    <property type="evidence" value="ECO:0007669"/>
    <property type="project" value="UniProtKB-KW"/>
</dbReference>
<keyword evidence="1" id="KW-0547">Nucleotide-binding</keyword>
<keyword evidence="3" id="KW-0347">Helicase</keyword>
<dbReference type="GO" id="GO:0043139">
    <property type="term" value="F:5'-3' DNA helicase activity"/>
    <property type="evidence" value="ECO:0007669"/>
    <property type="project" value="TreeGrafter"/>
</dbReference>
<feature type="domain" description="DNA2/NAM7 helicase-like C-terminal" evidence="5">
    <location>
        <begin position="204"/>
        <end position="333"/>
    </location>
</feature>
<dbReference type="SUPFAM" id="SSF52540">
    <property type="entry name" value="P-loop containing nucleoside triphosphate hydrolases"/>
    <property type="match status" value="1"/>
</dbReference>
<reference evidence="6" key="1">
    <citation type="submission" date="2022-09" db="EMBL/GenBank/DDBJ databases">
        <title>Chromosome-level assembly of Trichoderma breve T069, a fungus used in development of biopesticide product.</title>
        <authorList>
            <person name="Lin R."/>
            <person name="Liu T."/>
        </authorList>
    </citation>
    <scope>NUCLEOTIDE SEQUENCE</scope>
    <source>
        <strain evidence="6">T069</strain>
    </source>
</reference>
<dbReference type="EMBL" id="JAOPEN010000003">
    <property type="protein sequence ID" value="KAJ4860637.1"/>
    <property type="molecule type" value="Genomic_DNA"/>
</dbReference>
<keyword evidence="7" id="KW-1185">Reference proteome</keyword>
<dbReference type="Pfam" id="PF13087">
    <property type="entry name" value="AAA_12"/>
    <property type="match status" value="1"/>
</dbReference>
<comment type="caution">
    <text evidence="6">The sequence shown here is derived from an EMBL/GenBank/DDBJ whole genome shotgun (WGS) entry which is preliminary data.</text>
</comment>
<dbReference type="Proteomes" id="UP001140511">
    <property type="component" value="Unassembled WGS sequence"/>
</dbReference>
<evidence type="ECO:0000313" key="6">
    <source>
        <dbReference type="EMBL" id="KAJ4860637.1"/>
    </source>
</evidence>
<dbReference type="AlphaFoldDB" id="A0A9W9BCC2"/>
<dbReference type="RefSeq" id="XP_056029693.1">
    <property type="nucleotide sequence ID" value="XM_056172835.1"/>
</dbReference>
<dbReference type="GeneID" id="80867523"/>
<accession>A0A9W9BCC2</accession>
<organism evidence="6 7">
    <name type="scientific">Trichoderma breve</name>
    <dbReference type="NCBI Taxonomy" id="2034170"/>
    <lineage>
        <taxon>Eukaryota</taxon>
        <taxon>Fungi</taxon>
        <taxon>Dikarya</taxon>
        <taxon>Ascomycota</taxon>
        <taxon>Pezizomycotina</taxon>
        <taxon>Sordariomycetes</taxon>
        <taxon>Hypocreomycetidae</taxon>
        <taxon>Hypocreales</taxon>
        <taxon>Hypocreaceae</taxon>
        <taxon>Trichoderma</taxon>
    </lineage>
</organism>
<evidence type="ECO:0000256" key="4">
    <source>
        <dbReference type="ARBA" id="ARBA00022840"/>
    </source>
</evidence>
<evidence type="ECO:0000256" key="1">
    <source>
        <dbReference type="ARBA" id="ARBA00022741"/>
    </source>
</evidence>
<sequence>METALIPGILAARGPTIACYNQSNLRRLRNVATGVIGYQEYKNGHTVDADRIRPYDFWKSLAKGIAVDEANNVGRPDLYSVWGNTLLPCLLCGDDKQLEPRVVSFGQKDENGHSVNRLEDDGKLSALLFFKGNRWPVFRLRTQLRMATGLFDLCYEVVKDMPDFRYGPDCDISLDRHACGRKLEAFLQKRFPELAPPHNDKLAEAFINCTGSKFYFSPVTGSGWNPAQSRRALHFVRDLVTQTKITPADVFIITPYEANVDFIEGKRQKLEYSAISSMAPAATVDDFQGRQGNIIILVTATTETSKPGYVPDIHYLCVMLSRHISGLVIFGDHSIPQASDVRNIQKDEAETDKNPMKNMVSILMRKKRVATLPAPTLSNNITSDVS</sequence>
<dbReference type="GO" id="GO:0016787">
    <property type="term" value="F:hydrolase activity"/>
    <property type="evidence" value="ECO:0007669"/>
    <property type="project" value="UniProtKB-KW"/>
</dbReference>
<keyword evidence="2" id="KW-0378">Hydrolase</keyword>
<protein>
    <submittedName>
        <fullName evidence="6">AAA domain-containing protein</fullName>
    </submittedName>
</protein>
<evidence type="ECO:0000313" key="7">
    <source>
        <dbReference type="Proteomes" id="UP001140511"/>
    </source>
</evidence>
<keyword evidence="4" id="KW-0067">ATP-binding</keyword>
<evidence type="ECO:0000259" key="5">
    <source>
        <dbReference type="Pfam" id="PF13087"/>
    </source>
</evidence>
<dbReference type="InterPro" id="IPR027417">
    <property type="entry name" value="P-loop_NTPase"/>
</dbReference>
<dbReference type="PANTHER" id="PTHR43788:SF8">
    <property type="entry name" value="DNA-BINDING PROTEIN SMUBP-2"/>
    <property type="match status" value="1"/>
</dbReference>
<evidence type="ECO:0000256" key="3">
    <source>
        <dbReference type="ARBA" id="ARBA00022806"/>
    </source>
</evidence>
<evidence type="ECO:0000256" key="2">
    <source>
        <dbReference type="ARBA" id="ARBA00022801"/>
    </source>
</evidence>
<dbReference type="InterPro" id="IPR050534">
    <property type="entry name" value="Coronavir_polyprotein_1ab"/>
</dbReference>
<dbReference type="Gene3D" id="3.40.50.300">
    <property type="entry name" value="P-loop containing nucleotide triphosphate hydrolases"/>
    <property type="match status" value="1"/>
</dbReference>